<reference evidence="1" key="3">
    <citation type="submission" date="2018-05" db="EMBL/GenBank/DDBJ databases">
        <title>OgluRS3 (Oryza glumaepatula Reference Sequence Version 3).</title>
        <authorList>
            <person name="Zhang J."/>
            <person name="Kudrna D."/>
            <person name="Lee S."/>
            <person name="Talag J."/>
            <person name="Welchert J."/>
            <person name="Wing R.A."/>
        </authorList>
    </citation>
    <scope>NUCLEOTIDE SEQUENCE [LARGE SCALE GENOMIC DNA]</scope>
</reference>
<dbReference type="AlphaFoldDB" id="A0A0D9YF76"/>
<evidence type="ECO:0000313" key="2">
    <source>
        <dbReference type="Proteomes" id="UP000026961"/>
    </source>
</evidence>
<evidence type="ECO:0000313" key="1">
    <source>
        <dbReference type="EnsemblPlants" id="OGLUM01G35700.1"/>
    </source>
</evidence>
<accession>A0A0D9YF76</accession>
<sequence>MRIQLRIAYSFSVPLSHDEARSLFAFVAPYVNEAKETKSSSSLPQKKGRLKNATKPSITIFNDLGGETRPLSHDEARSLFAFVAPF</sequence>
<protein>
    <submittedName>
        <fullName evidence="1">Uncharacterized protein</fullName>
    </submittedName>
</protein>
<dbReference type="HOGENOM" id="CLU_2501577_0_0_1"/>
<organism evidence="1">
    <name type="scientific">Oryza glumipatula</name>
    <dbReference type="NCBI Taxonomy" id="40148"/>
    <lineage>
        <taxon>Eukaryota</taxon>
        <taxon>Viridiplantae</taxon>
        <taxon>Streptophyta</taxon>
        <taxon>Embryophyta</taxon>
        <taxon>Tracheophyta</taxon>
        <taxon>Spermatophyta</taxon>
        <taxon>Magnoliopsida</taxon>
        <taxon>Liliopsida</taxon>
        <taxon>Poales</taxon>
        <taxon>Poaceae</taxon>
        <taxon>BOP clade</taxon>
        <taxon>Oryzoideae</taxon>
        <taxon>Oryzeae</taxon>
        <taxon>Oryzinae</taxon>
        <taxon>Oryza</taxon>
    </lineage>
</organism>
<proteinExistence type="predicted"/>
<dbReference type="Gramene" id="OGLUM01G35700.1">
    <property type="protein sequence ID" value="OGLUM01G35700.1"/>
    <property type="gene ID" value="OGLUM01G35700"/>
</dbReference>
<dbReference type="EnsemblPlants" id="OGLUM01G35700.1">
    <property type="protein sequence ID" value="OGLUM01G35700.1"/>
    <property type="gene ID" value="OGLUM01G35700"/>
</dbReference>
<dbReference type="STRING" id="40148.A0A0D9YF76"/>
<name>A0A0D9YF76_9ORYZ</name>
<keyword evidence="2" id="KW-1185">Reference proteome</keyword>
<dbReference type="Proteomes" id="UP000026961">
    <property type="component" value="Chromosome 1"/>
</dbReference>
<reference evidence="1" key="1">
    <citation type="submission" date="2013-08" db="EMBL/GenBank/DDBJ databases">
        <title>Oryza genome evolution.</title>
        <authorList>
            <person name="Wing R.A."/>
            <person name="Panaud O."/>
            <person name="Oliveira A.C."/>
        </authorList>
    </citation>
    <scope>NUCLEOTIDE SEQUENCE</scope>
</reference>
<reference evidence="1" key="2">
    <citation type="submission" date="2015-04" db="UniProtKB">
        <authorList>
            <consortium name="EnsemblPlants"/>
        </authorList>
    </citation>
    <scope>IDENTIFICATION</scope>
</reference>